<dbReference type="OMA" id="IEARLCY"/>
<evidence type="ECO:0000313" key="3">
    <source>
        <dbReference type="Proteomes" id="UP000241587"/>
    </source>
</evidence>
<dbReference type="EMBL" id="PVEM01000001">
    <property type="protein sequence ID" value="PTD12249.1"/>
    <property type="molecule type" value="Genomic_DNA"/>
</dbReference>
<evidence type="ECO:0000313" key="2">
    <source>
        <dbReference type="EMBL" id="QPC66217.1"/>
    </source>
</evidence>
<reference evidence="2" key="2">
    <citation type="submission" date="2020-11" db="EMBL/GenBank/DDBJ databases">
        <title>The chromosome-scale genome resource for two endophytic Fusarium species: F. culmorum and F. pseudograminearum.</title>
        <authorList>
            <person name="Yuan Z."/>
        </authorList>
    </citation>
    <scope>NUCLEOTIDE SEQUENCE</scope>
    <source>
        <strain evidence="2">Class2-1B</strain>
    </source>
</reference>
<dbReference type="AlphaFoldDB" id="A0A2T4H8X6"/>
<protein>
    <submittedName>
        <fullName evidence="1">Uncharacterized protein</fullName>
    </submittedName>
</protein>
<evidence type="ECO:0000313" key="1">
    <source>
        <dbReference type="EMBL" id="PTD12249.1"/>
    </source>
</evidence>
<dbReference type="Proteomes" id="UP000241587">
    <property type="component" value="Unassembled WGS sequence"/>
</dbReference>
<dbReference type="EMBL" id="CP064750">
    <property type="protein sequence ID" value="QPC66217.1"/>
    <property type="molecule type" value="Genomic_DNA"/>
</dbReference>
<name>A0A2T4H8X6_FUSCU</name>
<gene>
    <name evidence="1" type="ORF">FCULG_00003144</name>
    <name evidence="2" type="ORF">HYE67_008448</name>
</gene>
<keyword evidence="3" id="KW-1185">Reference proteome</keyword>
<reference evidence="1 3" key="1">
    <citation type="submission" date="2018-02" db="EMBL/GenBank/DDBJ databases">
        <title>Fusarium culmorum secondary metabolites in fungal-bacterial-plant interactions.</title>
        <authorList>
            <person name="Schmidt R."/>
        </authorList>
    </citation>
    <scope>NUCLEOTIDE SEQUENCE [LARGE SCALE GENOMIC DNA]</scope>
    <source>
        <strain evidence="1 3">PV</strain>
    </source>
</reference>
<organism evidence="1 3">
    <name type="scientific">Fusarium culmorum</name>
    <dbReference type="NCBI Taxonomy" id="5516"/>
    <lineage>
        <taxon>Eukaryota</taxon>
        <taxon>Fungi</taxon>
        <taxon>Dikarya</taxon>
        <taxon>Ascomycota</taxon>
        <taxon>Pezizomycotina</taxon>
        <taxon>Sordariomycetes</taxon>
        <taxon>Hypocreomycetidae</taxon>
        <taxon>Hypocreales</taxon>
        <taxon>Nectriaceae</taxon>
        <taxon>Fusarium</taxon>
    </lineage>
</organism>
<accession>A0A2T4H8X6</accession>
<proteinExistence type="predicted"/>
<sequence>MVLRSLDANRPAVSNYRMKFSLAHQAGGHSSCVIRARPQRRIAMAAIRPFFTSLMYFPLGHYRFMQRAVLSSDEAIIEARLCYRLTDWKHAHHPSNPTLPGASNSPQVVSWLSSDSGLARV</sequence>
<dbReference type="Proteomes" id="UP000663297">
    <property type="component" value="Chromosome 4"/>
</dbReference>
<dbReference type="OrthoDB" id="10270922at2759"/>